<dbReference type="KEGG" id="pbf:CFX0092_B0238"/>
<dbReference type="Proteomes" id="UP000215027">
    <property type="component" value="Chromosome II"/>
</dbReference>
<keyword evidence="3" id="KW-1185">Reference proteome</keyword>
<proteinExistence type="predicted"/>
<dbReference type="EMBL" id="LN890656">
    <property type="protein sequence ID" value="CUS05772.1"/>
    <property type="molecule type" value="Genomic_DNA"/>
</dbReference>
<dbReference type="RefSeq" id="WP_095045140.1">
    <property type="nucleotide sequence ID" value="NZ_LN890656.1"/>
</dbReference>
<gene>
    <name evidence="2" type="ORF">CFX0092_B0238</name>
</gene>
<evidence type="ECO:0000256" key="1">
    <source>
        <dbReference type="SAM" id="MobiDB-lite"/>
    </source>
</evidence>
<evidence type="ECO:0000313" key="3">
    <source>
        <dbReference type="Proteomes" id="UP000215027"/>
    </source>
</evidence>
<name>A0A160T742_9CHLR</name>
<feature type="compositionally biased region" description="Acidic residues" evidence="1">
    <location>
        <begin position="45"/>
        <end position="79"/>
    </location>
</feature>
<accession>A0A160T742</accession>
<dbReference type="PROSITE" id="PS51257">
    <property type="entry name" value="PROKAR_LIPOPROTEIN"/>
    <property type="match status" value="1"/>
</dbReference>
<feature type="region of interest" description="Disordered" evidence="1">
    <location>
        <begin position="27"/>
        <end position="88"/>
    </location>
</feature>
<sequence length="203" mass="20837">MNRWRVVVWGVVGLLVIGLAACGGAGGDEPGATDGTTAAGTAAENDNETLEEAAQETTGEDPDQGEEATEGDETTEGEAEGSKDETLEELGGGFVYRREGGIAGFCDVVTVLAGTATIGSCATEPPSILGEVTLTADQSQQVLTWLEELRTFEHENADAATADAMSISIVFNGEGDNEPTDEVIAAIEKLAQELLAGGAATEK</sequence>
<protein>
    <submittedName>
        <fullName evidence="2">Uncharacterized protein</fullName>
    </submittedName>
</protein>
<reference evidence="2" key="1">
    <citation type="submission" date="2016-01" db="EMBL/GenBank/DDBJ databases">
        <authorList>
            <person name="Mcilroy J.S."/>
            <person name="Karst M S."/>
            <person name="Albertsen M."/>
        </authorList>
    </citation>
    <scope>NUCLEOTIDE SEQUENCE</scope>
    <source>
        <strain evidence="2">Cfx-K</strain>
    </source>
</reference>
<evidence type="ECO:0000313" key="2">
    <source>
        <dbReference type="EMBL" id="CUS05772.1"/>
    </source>
</evidence>
<feature type="compositionally biased region" description="Low complexity" evidence="1">
    <location>
        <begin position="30"/>
        <end position="44"/>
    </location>
</feature>
<organism evidence="2 3">
    <name type="scientific">Candidatus Promineifilum breve</name>
    <dbReference type="NCBI Taxonomy" id="1806508"/>
    <lineage>
        <taxon>Bacteria</taxon>
        <taxon>Bacillati</taxon>
        <taxon>Chloroflexota</taxon>
        <taxon>Ardenticatenia</taxon>
        <taxon>Candidatus Promineifilales</taxon>
        <taxon>Candidatus Promineifilaceae</taxon>
        <taxon>Candidatus Promineifilum</taxon>
    </lineage>
</organism>
<dbReference type="AlphaFoldDB" id="A0A160T742"/>